<dbReference type="InterPro" id="IPR036962">
    <property type="entry name" value="Glyco_hydro_3_N_sf"/>
</dbReference>
<dbReference type="Pfam" id="PF00933">
    <property type="entry name" value="Glyco_hydro_3"/>
    <property type="match status" value="1"/>
</dbReference>
<feature type="domain" description="Glycoside hydrolase family 3 N-terminal" evidence="5">
    <location>
        <begin position="80"/>
        <end position="401"/>
    </location>
</feature>
<feature type="region of interest" description="Disordered" evidence="4">
    <location>
        <begin position="406"/>
        <end position="430"/>
    </location>
</feature>
<evidence type="ECO:0000256" key="4">
    <source>
        <dbReference type="SAM" id="MobiDB-lite"/>
    </source>
</evidence>
<dbReference type="InterPro" id="IPR050226">
    <property type="entry name" value="NagZ_Beta-hexosaminidase"/>
</dbReference>
<dbReference type="GO" id="GO:0005975">
    <property type="term" value="P:carbohydrate metabolic process"/>
    <property type="evidence" value="ECO:0007669"/>
    <property type="project" value="InterPro"/>
</dbReference>
<name>A0A839ED27_9MICO</name>
<dbReference type="InterPro" id="IPR017853">
    <property type="entry name" value="GH"/>
</dbReference>
<evidence type="ECO:0000313" key="6">
    <source>
        <dbReference type="EMBL" id="MBA8847558.1"/>
    </source>
</evidence>
<evidence type="ECO:0000313" key="7">
    <source>
        <dbReference type="Proteomes" id="UP000585905"/>
    </source>
</evidence>
<dbReference type="RefSeq" id="WP_182490381.1">
    <property type="nucleotide sequence ID" value="NZ_BAAAOV010000010.1"/>
</dbReference>
<evidence type="ECO:0000256" key="1">
    <source>
        <dbReference type="ARBA" id="ARBA00005336"/>
    </source>
</evidence>
<evidence type="ECO:0000259" key="5">
    <source>
        <dbReference type="Pfam" id="PF00933"/>
    </source>
</evidence>
<keyword evidence="3 6" id="KW-0326">Glycosidase</keyword>
<dbReference type="Gene3D" id="3.20.20.300">
    <property type="entry name" value="Glycoside hydrolase, family 3, N-terminal domain"/>
    <property type="match status" value="1"/>
</dbReference>
<protein>
    <submittedName>
        <fullName evidence="6">Beta-N-acetylhexosaminidase</fullName>
        <ecNumber evidence="6">3.2.1.52</ecNumber>
    </submittedName>
</protein>
<dbReference type="EMBL" id="JACGWX010000002">
    <property type="protein sequence ID" value="MBA8847558.1"/>
    <property type="molecule type" value="Genomic_DNA"/>
</dbReference>
<evidence type="ECO:0000256" key="2">
    <source>
        <dbReference type="ARBA" id="ARBA00022801"/>
    </source>
</evidence>
<evidence type="ECO:0000256" key="3">
    <source>
        <dbReference type="ARBA" id="ARBA00023295"/>
    </source>
</evidence>
<keyword evidence="2 6" id="KW-0378">Hydrolase</keyword>
<accession>A0A839ED27</accession>
<comment type="caution">
    <text evidence="6">The sequence shown here is derived from an EMBL/GenBank/DDBJ whole genome shotgun (WGS) entry which is preliminary data.</text>
</comment>
<dbReference type="InterPro" id="IPR001764">
    <property type="entry name" value="Glyco_hydro_3_N"/>
</dbReference>
<reference evidence="6 7" key="1">
    <citation type="submission" date="2020-07" db="EMBL/GenBank/DDBJ databases">
        <title>Sequencing the genomes of 1000 actinobacteria strains.</title>
        <authorList>
            <person name="Klenk H.-P."/>
        </authorList>
    </citation>
    <scope>NUCLEOTIDE SEQUENCE [LARGE SCALE GENOMIC DNA]</scope>
    <source>
        <strain evidence="6 7">DSM 19663</strain>
    </source>
</reference>
<dbReference type="GO" id="GO:0004563">
    <property type="term" value="F:beta-N-acetylhexosaminidase activity"/>
    <property type="evidence" value="ECO:0007669"/>
    <property type="project" value="UniProtKB-EC"/>
</dbReference>
<dbReference type="AlphaFoldDB" id="A0A839ED27"/>
<dbReference type="PANTHER" id="PTHR30480">
    <property type="entry name" value="BETA-HEXOSAMINIDASE-RELATED"/>
    <property type="match status" value="1"/>
</dbReference>
<dbReference type="PANTHER" id="PTHR30480:SF14">
    <property type="entry name" value="HYDROLASE, PUTATIVE (AFU_ORTHOLOGUE AFUA_4G13770)-RELATED"/>
    <property type="match status" value="1"/>
</dbReference>
<sequence>MRRPPPTLAAGRAPDARPGIHRGIVALALGLATLTAFAACDLGPVPEPAEEPTAITRGVSAPPAADPTEIHVSQRIGSMTTEQKVAALVMVHVPGTDAAAIRAVIDAHELGGVILMGDNMAGDPAATLELTSGLSADTGLPLLTAIDQEGGIVRRLPGDGWPAGRALQGANPQAVEEAFADRSALVASAGVLVNFGVVADIEIGSGSFIGPRTLGATPEAAAERVAAAVRGEKGRALSTLKHFPGHGASPDDSHVSIPTSGASLAEWRATHAVPFAAGIEAGAPLVMTGHLRFDSVSPLPASLSPTWIRILRDELAFDGVIVTDDLLMLQRSGDARYRDPIENGVRALAAGNDLLLYVLPGDPSTVGFEAGALVDALVAAVASGRVDEADVDDSLRRVLTLRRAASGESGPYRDCGPKCLGESPRARDTA</sequence>
<gene>
    <name evidence="6" type="ORF">FHX53_001143</name>
</gene>
<dbReference type="EC" id="3.2.1.52" evidence="6"/>
<organism evidence="6 7">
    <name type="scientific">Microcella alkalica</name>
    <dbReference type="NCBI Taxonomy" id="355930"/>
    <lineage>
        <taxon>Bacteria</taxon>
        <taxon>Bacillati</taxon>
        <taxon>Actinomycetota</taxon>
        <taxon>Actinomycetes</taxon>
        <taxon>Micrococcales</taxon>
        <taxon>Microbacteriaceae</taxon>
        <taxon>Microcella</taxon>
    </lineage>
</organism>
<dbReference type="Proteomes" id="UP000585905">
    <property type="component" value="Unassembled WGS sequence"/>
</dbReference>
<keyword evidence="7" id="KW-1185">Reference proteome</keyword>
<dbReference type="GO" id="GO:0009254">
    <property type="term" value="P:peptidoglycan turnover"/>
    <property type="evidence" value="ECO:0007669"/>
    <property type="project" value="TreeGrafter"/>
</dbReference>
<dbReference type="SUPFAM" id="SSF51445">
    <property type="entry name" value="(Trans)glycosidases"/>
    <property type="match status" value="1"/>
</dbReference>
<comment type="similarity">
    <text evidence="1">Belongs to the glycosyl hydrolase 3 family.</text>
</comment>
<proteinExistence type="inferred from homology"/>